<dbReference type="Pfam" id="PF00903">
    <property type="entry name" value="Glyoxalase"/>
    <property type="match status" value="2"/>
</dbReference>
<keyword evidence="6 9" id="KW-0456">Lyase</keyword>
<evidence type="ECO:0000256" key="4">
    <source>
        <dbReference type="ARBA" id="ARBA00022723"/>
    </source>
</evidence>
<dbReference type="AlphaFoldDB" id="A0AAN6NH23"/>
<dbReference type="InterPro" id="IPR004360">
    <property type="entry name" value="Glyas_Fos-R_dOase_dom"/>
</dbReference>
<evidence type="ECO:0000256" key="5">
    <source>
        <dbReference type="ARBA" id="ARBA00022833"/>
    </source>
</evidence>
<comment type="caution">
    <text evidence="11">The sequence shown here is derived from an EMBL/GenBank/DDBJ whole genome shotgun (WGS) entry which is preliminary data.</text>
</comment>
<evidence type="ECO:0000256" key="3">
    <source>
        <dbReference type="ARBA" id="ARBA00012081"/>
    </source>
</evidence>
<organism evidence="11 12">
    <name type="scientific">Diplogelasinospora grovesii</name>
    <dbReference type="NCBI Taxonomy" id="303347"/>
    <lineage>
        <taxon>Eukaryota</taxon>
        <taxon>Fungi</taxon>
        <taxon>Dikarya</taxon>
        <taxon>Ascomycota</taxon>
        <taxon>Pezizomycotina</taxon>
        <taxon>Sordariomycetes</taxon>
        <taxon>Sordariomycetidae</taxon>
        <taxon>Sordariales</taxon>
        <taxon>Diplogelasinosporaceae</taxon>
        <taxon>Diplogelasinospora</taxon>
    </lineage>
</organism>
<dbReference type="InterPro" id="IPR037523">
    <property type="entry name" value="VOC_core"/>
</dbReference>
<dbReference type="PANTHER" id="PTHR10374:SF30">
    <property type="entry name" value="LACTOYLGLUTATHIONE LYASE"/>
    <property type="match status" value="1"/>
</dbReference>
<dbReference type="Gene3D" id="3.10.180.10">
    <property type="entry name" value="2,3-Dihydroxybiphenyl 1,2-Dioxygenase, domain 1"/>
    <property type="match status" value="2"/>
</dbReference>
<comment type="cofactor">
    <cofactor evidence="8">
        <name>Zn(2+)</name>
        <dbReference type="ChEBI" id="CHEBI:29105"/>
    </cofactor>
    <text evidence="8">Binds 1 zinc ion per subunit. In the homodimer, two zinc ions are bound between subunits.</text>
</comment>
<dbReference type="GO" id="GO:0004462">
    <property type="term" value="F:lactoylglutathione lyase activity"/>
    <property type="evidence" value="ECO:0007669"/>
    <property type="project" value="UniProtKB-UniRule"/>
</dbReference>
<gene>
    <name evidence="11" type="ORF">QBC46DRAFT_95648</name>
</gene>
<keyword evidence="5 8" id="KW-0862">Zinc</keyword>
<keyword evidence="4 8" id="KW-0479">Metal-binding</keyword>
<reference evidence="12" key="1">
    <citation type="journal article" date="2023" name="Mol. Phylogenet. Evol.">
        <title>Genome-scale phylogeny and comparative genomics of the fungal order Sordariales.</title>
        <authorList>
            <person name="Hensen N."/>
            <person name="Bonometti L."/>
            <person name="Westerberg I."/>
            <person name="Brannstrom I.O."/>
            <person name="Guillou S."/>
            <person name="Cros-Aarteil S."/>
            <person name="Calhoun S."/>
            <person name="Haridas S."/>
            <person name="Kuo A."/>
            <person name="Mondo S."/>
            <person name="Pangilinan J."/>
            <person name="Riley R."/>
            <person name="LaButti K."/>
            <person name="Andreopoulos B."/>
            <person name="Lipzen A."/>
            <person name="Chen C."/>
            <person name="Yan M."/>
            <person name="Daum C."/>
            <person name="Ng V."/>
            <person name="Clum A."/>
            <person name="Steindorff A."/>
            <person name="Ohm R.A."/>
            <person name="Martin F."/>
            <person name="Silar P."/>
            <person name="Natvig D.O."/>
            <person name="Lalanne C."/>
            <person name="Gautier V."/>
            <person name="Ament-Velasquez S.L."/>
            <person name="Kruys A."/>
            <person name="Hutchinson M.I."/>
            <person name="Powell A.J."/>
            <person name="Barry K."/>
            <person name="Miller A.N."/>
            <person name="Grigoriev I.V."/>
            <person name="Debuchy R."/>
            <person name="Gladieux P."/>
            <person name="Hiltunen Thoren M."/>
            <person name="Johannesson H."/>
        </authorList>
    </citation>
    <scope>NUCLEOTIDE SEQUENCE [LARGE SCALE GENOMIC DNA]</scope>
    <source>
        <strain evidence="12">CBS 340.73</strain>
    </source>
</reference>
<name>A0AAN6NH23_9PEZI</name>
<dbReference type="PROSITE" id="PS51819">
    <property type="entry name" value="VOC"/>
    <property type="match status" value="2"/>
</dbReference>
<dbReference type="InterPro" id="IPR018146">
    <property type="entry name" value="Glyoxalase_1_CS"/>
</dbReference>
<keyword evidence="12" id="KW-1185">Reference proteome</keyword>
<evidence type="ECO:0000256" key="9">
    <source>
        <dbReference type="RuleBase" id="RU361179"/>
    </source>
</evidence>
<evidence type="ECO:0000313" key="11">
    <source>
        <dbReference type="EMBL" id="KAK3945646.1"/>
    </source>
</evidence>
<comment type="pathway">
    <text evidence="1 9">Secondary metabolite metabolism; methylglyoxal degradation; (R)-lactate from methylglyoxal: step 1/2.</text>
</comment>
<dbReference type="PANTHER" id="PTHR10374">
    <property type="entry name" value="LACTOYLGLUTATHIONE LYASE GLYOXALASE I"/>
    <property type="match status" value="1"/>
</dbReference>
<dbReference type="PROSITE" id="PS00935">
    <property type="entry name" value="GLYOXALASE_I_2"/>
    <property type="match status" value="1"/>
</dbReference>
<dbReference type="InterPro" id="IPR029068">
    <property type="entry name" value="Glyas_Bleomycin-R_OHBP_Dase"/>
</dbReference>
<feature type="binding site" evidence="8">
    <location>
        <position position="302"/>
    </location>
    <ligand>
        <name>Zn(2+)</name>
        <dbReference type="ChEBI" id="CHEBI:29105"/>
        <note>ligand shared between dimeric partners</note>
    </ligand>
</feature>
<comment type="function">
    <text evidence="9">Catalyzes the conversion of hemimercaptal, formed from methylglyoxal and glutathione, to S-lactoylglutathione.</text>
</comment>
<dbReference type="PROSITE" id="PS00934">
    <property type="entry name" value="GLYOXALASE_I_1"/>
    <property type="match status" value="1"/>
</dbReference>
<comment type="similarity">
    <text evidence="2 9">Belongs to the glyoxalase I family.</text>
</comment>
<dbReference type="EC" id="4.4.1.5" evidence="3 9"/>
<accession>A0AAN6NH23</accession>
<feature type="binding site" evidence="8">
    <location>
        <position position="229"/>
    </location>
    <ligand>
        <name>Zn(2+)</name>
        <dbReference type="ChEBI" id="CHEBI:29105"/>
        <note>ligand shared between dimeric partners</note>
    </ligand>
</feature>
<feature type="binding site" evidence="8">
    <location>
        <position position="256"/>
    </location>
    <ligand>
        <name>Zn(2+)</name>
        <dbReference type="ChEBI" id="CHEBI:29105"/>
        <note>ligand shared between dimeric partners</note>
    </ligand>
</feature>
<sequence>MASTTDLKTYKFNHSMIRIKDPKESVKFYEFLGMKVIKKLEFPDNKFDLYFLGYDSPKAVSGGKNVWDREGLIELTHNYGTENDPEYKVNNGNQEPHRGFGHTCISVDNLQAACQRIEDAGYKFQKKLSDGRMRHIAFVLDPDGYWVEVIGQRPIEETENVKETDPETYRMNHTMIRVKDAEKSLKFYQEVLGMTLLRTHENEKAGFNLYFLGYGPKTDKTADREGLLELTWNYGTEKDEAFSYHDGNKEPQGFGHICVSVDNIEAACSRFESLNVNWKKRLTDGRMKNVAFLLDPDGYWVELVQNEEIAGKANF</sequence>
<feature type="active site" description="Proton donor/acceptor" evidence="7">
    <location>
        <position position="302"/>
    </location>
</feature>
<feature type="domain" description="VOC" evidence="10">
    <location>
        <begin position="170"/>
        <end position="306"/>
    </location>
</feature>
<dbReference type="Proteomes" id="UP001303473">
    <property type="component" value="Unassembled WGS sequence"/>
</dbReference>
<comment type="catalytic activity">
    <reaction evidence="9">
        <text>(R)-S-lactoylglutathione = methylglyoxal + glutathione</text>
        <dbReference type="Rhea" id="RHEA:19069"/>
        <dbReference type="ChEBI" id="CHEBI:17158"/>
        <dbReference type="ChEBI" id="CHEBI:57474"/>
        <dbReference type="ChEBI" id="CHEBI:57925"/>
        <dbReference type="EC" id="4.4.1.5"/>
    </reaction>
</comment>
<protein>
    <recommendedName>
        <fullName evidence="3 9">Lactoylglutathione lyase</fullName>
        <ecNumber evidence="3 9">4.4.1.5</ecNumber>
    </recommendedName>
    <alternativeName>
        <fullName evidence="9">Glyoxalase I</fullName>
    </alternativeName>
</protein>
<evidence type="ECO:0000256" key="7">
    <source>
        <dbReference type="PIRSR" id="PIRSR604361-1"/>
    </source>
</evidence>
<evidence type="ECO:0000259" key="10">
    <source>
        <dbReference type="PROSITE" id="PS51819"/>
    </source>
</evidence>
<evidence type="ECO:0000256" key="1">
    <source>
        <dbReference type="ARBA" id="ARBA00005008"/>
    </source>
</evidence>
<dbReference type="InterPro" id="IPR004361">
    <property type="entry name" value="Glyoxalase_1"/>
</dbReference>
<evidence type="ECO:0000256" key="8">
    <source>
        <dbReference type="PIRSR" id="PIRSR604361-3"/>
    </source>
</evidence>
<dbReference type="NCBIfam" id="TIGR00068">
    <property type="entry name" value="glyox_I"/>
    <property type="match status" value="2"/>
</dbReference>
<proteinExistence type="inferred from homology"/>
<feature type="domain" description="VOC" evidence="10">
    <location>
        <begin position="11"/>
        <end position="152"/>
    </location>
</feature>
<dbReference type="SUPFAM" id="SSF54593">
    <property type="entry name" value="Glyoxalase/Bleomycin resistance protein/Dihydroxybiphenyl dioxygenase"/>
    <property type="match status" value="2"/>
</dbReference>
<evidence type="ECO:0000256" key="2">
    <source>
        <dbReference type="ARBA" id="ARBA00010363"/>
    </source>
</evidence>
<evidence type="ECO:0000256" key="6">
    <source>
        <dbReference type="ARBA" id="ARBA00023239"/>
    </source>
</evidence>
<evidence type="ECO:0000313" key="12">
    <source>
        <dbReference type="Proteomes" id="UP001303473"/>
    </source>
</evidence>
<dbReference type="CDD" id="cd07233">
    <property type="entry name" value="GlxI_Zn"/>
    <property type="match status" value="2"/>
</dbReference>
<dbReference type="EMBL" id="MU853754">
    <property type="protein sequence ID" value="KAK3945646.1"/>
    <property type="molecule type" value="Genomic_DNA"/>
</dbReference>
<dbReference type="GO" id="GO:0046872">
    <property type="term" value="F:metal ion binding"/>
    <property type="evidence" value="ECO:0007669"/>
    <property type="project" value="UniProtKB-UniRule"/>
</dbReference>